<feature type="compositionally biased region" description="Low complexity" evidence="1">
    <location>
        <begin position="1"/>
        <end position="11"/>
    </location>
</feature>
<reference evidence="3" key="1">
    <citation type="journal article" date="2011" name="Stand. Genomic Sci.">
        <title>Genome sequence of the filamentous, gliding Thiothrix nivea neotype strain (JP2(T)).</title>
        <authorList>
            <person name="Lapidus A."/>
            <person name="Nolan M."/>
            <person name="Lucas S."/>
            <person name="Glavina Del Rio T."/>
            <person name="Tice H."/>
            <person name="Cheng J.F."/>
            <person name="Tapia R."/>
            <person name="Han C."/>
            <person name="Goodwin L."/>
            <person name="Pitluck S."/>
            <person name="Liolios K."/>
            <person name="Pagani I."/>
            <person name="Ivanova N."/>
            <person name="Huntemann M."/>
            <person name="Mavromatis K."/>
            <person name="Mikhailova N."/>
            <person name="Pati A."/>
            <person name="Chen A."/>
            <person name="Palaniappan K."/>
            <person name="Land M."/>
            <person name="Brambilla E.M."/>
            <person name="Rohde M."/>
            <person name="Abt B."/>
            <person name="Verbarg S."/>
            <person name="Goker M."/>
            <person name="Bristow J."/>
            <person name="Eisen J.A."/>
            <person name="Markowitz V."/>
            <person name="Hugenholtz P."/>
            <person name="Kyrpides N.C."/>
            <person name="Klenk H.P."/>
            <person name="Woyke T."/>
        </authorList>
    </citation>
    <scope>NUCLEOTIDE SEQUENCE [LARGE SCALE GENOMIC DNA]</scope>
    <source>
        <strain evidence="3">ATCC 35100 / DSM 5205 / JP2</strain>
    </source>
</reference>
<dbReference type="RefSeq" id="WP_002707312.1">
    <property type="nucleotide sequence ID" value="NZ_JH651384.1"/>
</dbReference>
<proteinExistence type="predicted"/>
<dbReference type="Proteomes" id="UP000005317">
    <property type="component" value="Unassembled WGS sequence"/>
</dbReference>
<dbReference type="AlphaFoldDB" id="A0A656H9Q7"/>
<evidence type="ECO:0000256" key="1">
    <source>
        <dbReference type="SAM" id="MobiDB-lite"/>
    </source>
</evidence>
<gene>
    <name evidence="2" type="ORF">Thini_0721</name>
</gene>
<name>A0A656H9Q7_THINJ</name>
<dbReference type="EMBL" id="JH651384">
    <property type="protein sequence ID" value="EIJ33358.1"/>
    <property type="molecule type" value="Genomic_DNA"/>
</dbReference>
<feature type="region of interest" description="Disordered" evidence="1">
    <location>
        <begin position="1"/>
        <end position="20"/>
    </location>
</feature>
<sequence length="52" mass="5387">MNMTTTTHTATSGGKPAMPALGDIGEFIRLEKPEDTATIIQGDTGTFTVGTC</sequence>
<keyword evidence="3" id="KW-1185">Reference proteome</keyword>
<organism evidence="2 3">
    <name type="scientific">Thiothrix nivea (strain ATCC 35100 / DSM 5205 / JP2)</name>
    <dbReference type="NCBI Taxonomy" id="870187"/>
    <lineage>
        <taxon>Bacteria</taxon>
        <taxon>Pseudomonadati</taxon>
        <taxon>Pseudomonadota</taxon>
        <taxon>Gammaproteobacteria</taxon>
        <taxon>Thiotrichales</taxon>
        <taxon>Thiotrichaceae</taxon>
        <taxon>Thiothrix</taxon>
    </lineage>
</organism>
<evidence type="ECO:0000313" key="3">
    <source>
        <dbReference type="Proteomes" id="UP000005317"/>
    </source>
</evidence>
<evidence type="ECO:0000313" key="2">
    <source>
        <dbReference type="EMBL" id="EIJ33358.1"/>
    </source>
</evidence>
<accession>A0A656H9Q7</accession>
<protein>
    <submittedName>
        <fullName evidence="2">Uncharacterized protein</fullName>
    </submittedName>
</protein>